<dbReference type="Proteomes" id="UP000824140">
    <property type="component" value="Unassembled WGS sequence"/>
</dbReference>
<dbReference type="Pfam" id="PF01636">
    <property type="entry name" value="APH"/>
    <property type="match status" value="1"/>
</dbReference>
<dbReference type="SUPFAM" id="SSF56112">
    <property type="entry name" value="Protein kinase-like (PK-like)"/>
    <property type="match status" value="1"/>
</dbReference>
<dbReference type="PANTHER" id="PTHR21064:SF5">
    <property type="entry name" value="SLR1880 PROTEIN"/>
    <property type="match status" value="1"/>
</dbReference>
<dbReference type="PANTHER" id="PTHR21064">
    <property type="entry name" value="AMINOGLYCOSIDE PHOSPHOTRANSFERASE DOMAIN-CONTAINING PROTEIN-RELATED"/>
    <property type="match status" value="1"/>
</dbReference>
<dbReference type="InterPro" id="IPR050249">
    <property type="entry name" value="Pseudomonas-type_ThrB"/>
</dbReference>
<proteinExistence type="predicted"/>
<organism evidence="2 3">
    <name type="scientific">Candidatus Alectryocaccomicrobium excrementavium</name>
    <dbReference type="NCBI Taxonomy" id="2840668"/>
    <lineage>
        <taxon>Bacteria</taxon>
        <taxon>Bacillati</taxon>
        <taxon>Bacillota</taxon>
        <taxon>Clostridia</taxon>
        <taxon>Candidatus Alectryocaccomicrobium</taxon>
    </lineage>
</organism>
<evidence type="ECO:0000313" key="3">
    <source>
        <dbReference type="Proteomes" id="UP000824140"/>
    </source>
</evidence>
<feature type="domain" description="Aminoglycoside phosphotransferase" evidence="1">
    <location>
        <begin position="16"/>
        <end position="242"/>
    </location>
</feature>
<sequence length="345" mass="38459">MLPIEQFALKGAAQSCERYGNGHINETYLVTCPSARYILQKINTNVFKKPDELMQNIASVLRHQRSRVSDPRGCMALVPTRDGASWYQDESGAYRCYDFVEGTICLDRAESEADFAESGAGFGAFQRMLADFPAHTLHETIPHFHDTPDRYRIFKEVVAADALGRVCEAHREIDFALAHEKDAAALMEAGLPLRVTHNDTKLNNVLLDAQTRKALCVIDLDTVMPGFAANDFGDSIRFGASTAAEDETDLSKVTMSLDLYAAFTRAFLGACSLTQPEIELLPMGAKLMTLECGVRFLTDYLQGDTYFRVHRPGHNLDRARTQFKLVADMETKWAEMARITKNGGK</sequence>
<dbReference type="InterPro" id="IPR011009">
    <property type="entry name" value="Kinase-like_dom_sf"/>
</dbReference>
<dbReference type="Gene3D" id="3.90.1200.10">
    <property type="match status" value="1"/>
</dbReference>
<protein>
    <submittedName>
        <fullName evidence="2">Aminoglycoside phosphotransferase family protein</fullName>
    </submittedName>
</protein>
<dbReference type="EMBL" id="DVJN01000166">
    <property type="protein sequence ID" value="HIS93002.1"/>
    <property type="molecule type" value="Genomic_DNA"/>
</dbReference>
<reference evidence="2" key="2">
    <citation type="journal article" date="2021" name="PeerJ">
        <title>Extensive microbial diversity within the chicken gut microbiome revealed by metagenomics and culture.</title>
        <authorList>
            <person name="Gilroy R."/>
            <person name="Ravi A."/>
            <person name="Getino M."/>
            <person name="Pursley I."/>
            <person name="Horton D.L."/>
            <person name="Alikhan N.F."/>
            <person name="Baker D."/>
            <person name="Gharbi K."/>
            <person name="Hall N."/>
            <person name="Watson M."/>
            <person name="Adriaenssens E.M."/>
            <person name="Foster-Nyarko E."/>
            <person name="Jarju S."/>
            <person name="Secka A."/>
            <person name="Antonio M."/>
            <person name="Oren A."/>
            <person name="Chaudhuri R.R."/>
            <person name="La Ragione R."/>
            <person name="Hildebrand F."/>
            <person name="Pallen M.J."/>
        </authorList>
    </citation>
    <scope>NUCLEOTIDE SEQUENCE</scope>
    <source>
        <strain evidence="2">13766</strain>
    </source>
</reference>
<comment type="caution">
    <text evidence="2">The sequence shown here is derived from an EMBL/GenBank/DDBJ whole genome shotgun (WGS) entry which is preliminary data.</text>
</comment>
<evidence type="ECO:0000259" key="1">
    <source>
        <dbReference type="Pfam" id="PF01636"/>
    </source>
</evidence>
<reference evidence="2" key="1">
    <citation type="submission" date="2020-10" db="EMBL/GenBank/DDBJ databases">
        <authorList>
            <person name="Gilroy R."/>
        </authorList>
    </citation>
    <scope>NUCLEOTIDE SEQUENCE</scope>
    <source>
        <strain evidence="2">13766</strain>
    </source>
</reference>
<name>A0A9D1G0Z9_9FIRM</name>
<dbReference type="InterPro" id="IPR002575">
    <property type="entry name" value="Aminoglycoside_PTrfase"/>
</dbReference>
<evidence type="ECO:0000313" key="2">
    <source>
        <dbReference type="EMBL" id="HIS93002.1"/>
    </source>
</evidence>
<dbReference type="AlphaFoldDB" id="A0A9D1G0Z9"/>
<gene>
    <name evidence="2" type="ORF">IAA84_08320</name>
</gene>
<accession>A0A9D1G0Z9</accession>